<dbReference type="SMART" id="SM00421">
    <property type="entry name" value="HTH_LUXR"/>
    <property type="match status" value="1"/>
</dbReference>
<dbReference type="SUPFAM" id="SSF46894">
    <property type="entry name" value="C-terminal effector domain of the bipartite response regulators"/>
    <property type="match status" value="1"/>
</dbReference>
<comment type="caution">
    <text evidence="5">The sequence shown here is derived from an EMBL/GenBank/DDBJ whole genome shotgun (WGS) entry which is preliminary data.</text>
</comment>
<dbReference type="PROSITE" id="PS50043">
    <property type="entry name" value="HTH_LUXR_2"/>
    <property type="match status" value="1"/>
</dbReference>
<dbReference type="GO" id="GO:0006355">
    <property type="term" value="P:regulation of DNA-templated transcription"/>
    <property type="evidence" value="ECO:0007669"/>
    <property type="project" value="InterPro"/>
</dbReference>
<dbReference type="PRINTS" id="PR00038">
    <property type="entry name" value="HTHLUXR"/>
</dbReference>
<evidence type="ECO:0000313" key="6">
    <source>
        <dbReference type="Proteomes" id="UP001165079"/>
    </source>
</evidence>
<keyword evidence="6" id="KW-1185">Reference proteome</keyword>
<name>A0A9W6SM59_9ACTN</name>
<evidence type="ECO:0000259" key="4">
    <source>
        <dbReference type="PROSITE" id="PS50043"/>
    </source>
</evidence>
<dbReference type="PANTHER" id="PTHR44688">
    <property type="entry name" value="DNA-BINDING TRANSCRIPTIONAL ACTIVATOR DEVR_DOSR"/>
    <property type="match status" value="1"/>
</dbReference>
<proteinExistence type="predicted"/>
<evidence type="ECO:0000256" key="3">
    <source>
        <dbReference type="ARBA" id="ARBA00023163"/>
    </source>
</evidence>
<keyword evidence="1" id="KW-0805">Transcription regulation</keyword>
<evidence type="ECO:0000256" key="1">
    <source>
        <dbReference type="ARBA" id="ARBA00023015"/>
    </source>
</evidence>
<gene>
    <name evidence="5" type="ORF">Afil01_31680</name>
</gene>
<dbReference type="Proteomes" id="UP001165079">
    <property type="component" value="Unassembled WGS sequence"/>
</dbReference>
<evidence type="ECO:0000313" key="5">
    <source>
        <dbReference type="EMBL" id="GLZ78361.1"/>
    </source>
</evidence>
<evidence type="ECO:0000256" key="2">
    <source>
        <dbReference type="ARBA" id="ARBA00023125"/>
    </source>
</evidence>
<accession>A0A9W6SM59</accession>
<keyword evidence="2" id="KW-0238">DNA-binding</keyword>
<feature type="domain" description="HTH luxR-type" evidence="4">
    <location>
        <begin position="73"/>
        <end position="138"/>
    </location>
</feature>
<dbReference type="Pfam" id="PF00196">
    <property type="entry name" value="GerE"/>
    <property type="match status" value="1"/>
</dbReference>
<dbReference type="InterPro" id="IPR016032">
    <property type="entry name" value="Sig_transdc_resp-reg_C-effctor"/>
</dbReference>
<protein>
    <recommendedName>
        <fullName evidence="4">HTH luxR-type domain-containing protein</fullName>
    </recommendedName>
</protein>
<dbReference type="Gene3D" id="1.10.10.10">
    <property type="entry name" value="Winged helix-like DNA-binding domain superfamily/Winged helix DNA-binding domain"/>
    <property type="match status" value="1"/>
</dbReference>
<dbReference type="PANTHER" id="PTHR44688:SF16">
    <property type="entry name" value="DNA-BINDING TRANSCRIPTIONAL ACTIVATOR DEVR_DOSR"/>
    <property type="match status" value="1"/>
</dbReference>
<dbReference type="InterPro" id="IPR036388">
    <property type="entry name" value="WH-like_DNA-bd_sf"/>
</dbReference>
<reference evidence="5" key="1">
    <citation type="submission" date="2023-03" db="EMBL/GenBank/DDBJ databases">
        <title>Actinorhabdospora filicis NBRC 111898.</title>
        <authorList>
            <person name="Ichikawa N."/>
            <person name="Sato H."/>
            <person name="Tonouchi N."/>
        </authorList>
    </citation>
    <scope>NUCLEOTIDE SEQUENCE</scope>
    <source>
        <strain evidence="5">NBRC 111898</strain>
    </source>
</reference>
<dbReference type="EMBL" id="BSTX01000002">
    <property type="protein sequence ID" value="GLZ78361.1"/>
    <property type="molecule type" value="Genomic_DNA"/>
</dbReference>
<dbReference type="InterPro" id="IPR000792">
    <property type="entry name" value="Tscrpt_reg_LuxR_C"/>
</dbReference>
<organism evidence="5 6">
    <name type="scientific">Actinorhabdospora filicis</name>
    <dbReference type="NCBI Taxonomy" id="1785913"/>
    <lineage>
        <taxon>Bacteria</taxon>
        <taxon>Bacillati</taxon>
        <taxon>Actinomycetota</taxon>
        <taxon>Actinomycetes</taxon>
        <taxon>Micromonosporales</taxon>
        <taxon>Micromonosporaceae</taxon>
        <taxon>Actinorhabdospora</taxon>
    </lineage>
</organism>
<dbReference type="GO" id="GO:0003677">
    <property type="term" value="F:DNA binding"/>
    <property type="evidence" value="ECO:0007669"/>
    <property type="project" value="UniProtKB-KW"/>
</dbReference>
<sequence>MSALDPRKHHLAGDRRLPLLARNWDRVAREAAAVAEGYRGLSIDGDALDRLKAAITKAVRLQADLAAHPGARPGDPIAALTEAQRRVLKLLAEGLTKAEIGAEMGVGESTVKSHTAEVYRALRARNAPDAVAIALRTGLLN</sequence>
<dbReference type="RefSeq" id="WP_285663518.1">
    <property type="nucleotide sequence ID" value="NZ_BSTX01000002.1"/>
</dbReference>
<dbReference type="AlphaFoldDB" id="A0A9W6SM59"/>
<keyword evidence="3" id="KW-0804">Transcription</keyword>
<dbReference type="CDD" id="cd06170">
    <property type="entry name" value="LuxR_C_like"/>
    <property type="match status" value="1"/>
</dbReference>